<dbReference type="PANTHER" id="PTHR42709:SF11">
    <property type="entry name" value="DEDA FAMILY PROTEIN"/>
    <property type="match status" value="1"/>
</dbReference>
<feature type="transmembrane region" description="Helical" evidence="1">
    <location>
        <begin position="66"/>
        <end position="87"/>
    </location>
</feature>
<evidence type="ECO:0000313" key="4">
    <source>
        <dbReference type="Proteomes" id="UP000031518"/>
    </source>
</evidence>
<evidence type="ECO:0000313" key="3">
    <source>
        <dbReference type="EMBL" id="CDM65682.1"/>
    </source>
</evidence>
<dbReference type="GO" id="GO:0005886">
    <property type="term" value="C:plasma membrane"/>
    <property type="evidence" value="ECO:0007669"/>
    <property type="project" value="TreeGrafter"/>
</dbReference>
<dbReference type="STRING" id="454194.PYK22_01687"/>
<feature type="transmembrane region" description="Helical" evidence="1">
    <location>
        <begin position="161"/>
        <end position="179"/>
    </location>
</feature>
<feature type="transmembrane region" description="Helical" evidence="1">
    <location>
        <begin position="21"/>
        <end position="46"/>
    </location>
</feature>
<evidence type="ECO:0000259" key="2">
    <source>
        <dbReference type="Pfam" id="PF09335"/>
    </source>
</evidence>
<keyword evidence="1" id="KW-1133">Transmembrane helix</keyword>
<feature type="transmembrane region" description="Helical" evidence="1">
    <location>
        <begin position="185"/>
        <end position="204"/>
    </location>
</feature>
<protein>
    <submittedName>
        <fullName evidence="3">Uncharacterized membrane-associated protein</fullName>
    </submittedName>
</protein>
<dbReference type="Proteomes" id="UP000031518">
    <property type="component" value="Unassembled WGS sequence"/>
</dbReference>
<reference evidence="3 4" key="1">
    <citation type="submission" date="2013-12" db="EMBL/GenBank/DDBJ databases">
        <authorList>
            <person name="Stott M."/>
        </authorList>
    </citation>
    <scope>NUCLEOTIDE SEQUENCE [LARGE SCALE GENOMIC DNA]</scope>
    <source>
        <strain evidence="3 4">K22</strain>
    </source>
</reference>
<gene>
    <name evidence="3" type="ORF">PYK22_01687</name>
</gene>
<dbReference type="Pfam" id="PF09335">
    <property type="entry name" value="VTT_dom"/>
    <property type="match status" value="1"/>
</dbReference>
<proteinExistence type="predicted"/>
<keyword evidence="1" id="KW-0472">Membrane</keyword>
<dbReference type="EMBL" id="CBXV010000006">
    <property type="protein sequence ID" value="CDM65682.1"/>
    <property type="molecule type" value="Genomic_DNA"/>
</dbReference>
<dbReference type="AlphaFoldDB" id="A0A0B6WY76"/>
<accession>A0A0B6WY76</accession>
<reference evidence="3 4" key="2">
    <citation type="submission" date="2015-01" db="EMBL/GenBank/DDBJ databases">
        <title>Complete genome sequence of Pyrinomonas methylaliphatogenes type strain K22T.</title>
        <authorList>
            <person name="Lee K.C.Y."/>
            <person name="Power J.F."/>
            <person name="Dunfield P.F."/>
            <person name="Morgan X.C."/>
            <person name="Huttenhower C."/>
            <person name="Stott M.B."/>
        </authorList>
    </citation>
    <scope>NUCLEOTIDE SEQUENCE [LARGE SCALE GENOMIC DNA]</scope>
    <source>
        <strain evidence="3 4">K22</strain>
    </source>
</reference>
<name>A0A0B6WY76_9BACT</name>
<dbReference type="PANTHER" id="PTHR42709">
    <property type="entry name" value="ALKALINE PHOSPHATASE LIKE PROTEIN"/>
    <property type="match status" value="1"/>
</dbReference>
<keyword evidence="4" id="KW-1185">Reference proteome</keyword>
<organism evidence="3 4">
    <name type="scientific">Pyrinomonas methylaliphatogenes</name>
    <dbReference type="NCBI Taxonomy" id="454194"/>
    <lineage>
        <taxon>Bacteria</taxon>
        <taxon>Pseudomonadati</taxon>
        <taxon>Acidobacteriota</taxon>
        <taxon>Blastocatellia</taxon>
        <taxon>Blastocatellales</taxon>
        <taxon>Pyrinomonadaceae</taxon>
        <taxon>Pyrinomonas</taxon>
    </lineage>
</organism>
<keyword evidence="1" id="KW-0812">Transmembrane</keyword>
<feature type="domain" description="VTT" evidence="2">
    <location>
        <begin position="71"/>
        <end position="163"/>
    </location>
</feature>
<dbReference type="InterPro" id="IPR032816">
    <property type="entry name" value="VTT_dom"/>
</dbReference>
<dbReference type="InterPro" id="IPR051311">
    <property type="entry name" value="DedA_domain"/>
</dbReference>
<sequence length="228" mass="25502">MSSSMAMFDWLRATARWLQQFIISVPLHIAGPAMIIIGALDSSLLSLPEINDYLVVMRCYSEPREIFYFPLFAALGSVIGCTVLYTLSRRGGQAVLRARFRAEHIERVERAYARFGPLALAIPALLPPPMPFKIFVATAGALEYPRWRFMMTILIARGIRYYVEGTLAIFYGTRVLLFIRDNGLMIVSGVASAGFIALLVYWWYKRRAARATIGANAEDAKAARAAEP</sequence>
<evidence type="ECO:0000256" key="1">
    <source>
        <dbReference type="SAM" id="Phobius"/>
    </source>
</evidence>